<dbReference type="Proteomes" id="UP000595221">
    <property type="component" value="Chromosome"/>
</dbReference>
<gene>
    <name evidence="2" type="ORF">I6H58_04020</name>
</gene>
<dbReference type="RefSeq" id="WP_198490903.1">
    <property type="nucleotide sequence ID" value="NZ_CP066078.1"/>
</dbReference>
<protein>
    <submittedName>
        <fullName evidence="2">Sarcosine oxidase subunit delta</fullName>
    </submittedName>
</protein>
<dbReference type="GO" id="GO:0046653">
    <property type="term" value="P:tetrahydrofolate metabolic process"/>
    <property type="evidence" value="ECO:0007669"/>
    <property type="project" value="InterPro"/>
</dbReference>
<dbReference type="InterPro" id="IPR038561">
    <property type="entry name" value="SoxD_sf"/>
</dbReference>
<organism evidence="2 3">
    <name type="scientific">Rothia kristinae</name>
    <dbReference type="NCBI Taxonomy" id="37923"/>
    <lineage>
        <taxon>Bacteria</taxon>
        <taxon>Bacillati</taxon>
        <taxon>Actinomycetota</taxon>
        <taxon>Actinomycetes</taxon>
        <taxon>Micrococcales</taxon>
        <taxon>Micrococcaceae</taxon>
        <taxon>Rothia</taxon>
    </lineage>
</organism>
<proteinExistence type="predicted"/>
<evidence type="ECO:0000313" key="3">
    <source>
        <dbReference type="Proteomes" id="UP000595221"/>
    </source>
</evidence>
<dbReference type="NCBIfam" id="TIGR01374">
    <property type="entry name" value="soxD"/>
    <property type="match status" value="1"/>
</dbReference>
<dbReference type="Pfam" id="PF04267">
    <property type="entry name" value="SoxD"/>
    <property type="match status" value="1"/>
</dbReference>
<evidence type="ECO:0000256" key="1">
    <source>
        <dbReference type="SAM" id="MobiDB-lite"/>
    </source>
</evidence>
<reference evidence="2 3" key="1">
    <citation type="submission" date="2020-12" db="EMBL/GenBank/DDBJ databases">
        <title>FDA dAtabase for Regulatory Grade micrObial Sequences (FDA-ARGOS): Supporting development and validation of Infectious Disease Dx tests.</title>
        <authorList>
            <person name="Sproer C."/>
            <person name="Gronow S."/>
            <person name="Severitt S."/>
            <person name="Schroder I."/>
            <person name="Tallon L."/>
            <person name="Sadzewicz L."/>
            <person name="Zhao X."/>
            <person name="Boylan J."/>
            <person name="Ott S."/>
            <person name="Bowen H."/>
            <person name="Vavikolanu K."/>
            <person name="Mehta A."/>
            <person name="Aluvathingal J."/>
            <person name="Nadendla S."/>
            <person name="Lowell S."/>
            <person name="Myers T."/>
            <person name="Yan Y."/>
            <person name="Sichtig H."/>
        </authorList>
    </citation>
    <scope>NUCLEOTIDE SEQUENCE [LARGE SCALE GENOMIC DNA]</scope>
    <source>
        <strain evidence="2 3">FDAARGOS_1001</strain>
    </source>
</reference>
<dbReference type="InterPro" id="IPR006279">
    <property type="entry name" value="SoxD"/>
</dbReference>
<dbReference type="EMBL" id="CP066078">
    <property type="protein sequence ID" value="QQC60115.1"/>
    <property type="molecule type" value="Genomic_DNA"/>
</dbReference>
<feature type="region of interest" description="Disordered" evidence="1">
    <location>
        <begin position="89"/>
        <end position="138"/>
    </location>
</feature>
<accession>A0A7T4MV01</accession>
<name>A0A7T4MV01_9MICC</name>
<dbReference type="AlphaFoldDB" id="A0A7T4MV01"/>
<dbReference type="Gene3D" id="3.30.2270.10">
    <property type="entry name" value="Folate-binding superfamily"/>
    <property type="match status" value="1"/>
</dbReference>
<dbReference type="GO" id="GO:0008115">
    <property type="term" value="F:sarcosine oxidase activity"/>
    <property type="evidence" value="ECO:0007669"/>
    <property type="project" value="InterPro"/>
</dbReference>
<evidence type="ECO:0000313" key="2">
    <source>
        <dbReference type="EMBL" id="QQC60115.1"/>
    </source>
</evidence>
<sequence length="138" mass="15629">MLIIACPYCGPREETEFHYGGQAHVPYPAEPEQLTDEEWARYLFYRDNPHGIFAEQWTHRAGCRRWFNVLRDTVTYDIAAVYAISQPQPQVSAETDLARAQTLPQPPEALSGQRPPLEDAHEPQPAGGQEPAAEKEEL</sequence>